<feature type="signal peptide" evidence="2">
    <location>
        <begin position="1"/>
        <end position="20"/>
    </location>
</feature>
<dbReference type="SMART" id="SM00198">
    <property type="entry name" value="SCP"/>
    <property type="match status" value="1"/>
</dbReference>
<dbReference type="Gene3D" id="3.40.33.10">
    <property type="entry name" value="CAP"/>
    <property type="match status" value="1"/>
</dbReference>
<evidence type="ECO:0000256" key="1">
    <source>
        <dbReference type="SAM" id="MobiDB-lite"/>
    </source>
</evidence>
<feature type="compositionally biased region" description="Basic and acidic residues" evidence="1">
    <location>
        <begin position="57"/>
        <end position="67"/>
    </location>
</feature>
<dbReference type="PRINTS" id="PR00838">
    <property type="entry name" value="V5ALLERGEN"/>
</dbReference>
<dbReference type="Proteomes" id="UP000230423">
    <property type="component" value="Unassembled WGS sequence"/>
</dbReference>
<feature type="region of interest" description="Disordered" evidence="1">
    <location>
        <begin position="55"/>
        <end position="82"/>
    </location>
</feature>
<dbReference type="InterPro" id="IPR034113">
    <property type="entry name" value="SCP_GAPR1-like"/>
</dbReference>
<protein>
    <submittedName>
        <fullName evidence="4">SCP-like protein</fullName>
    </submittedName>
</protein>
<sequence length="319" mass="35869">MHPAQSAFVLSAFGYACVAAKSTGSYQRQPKCRRQAEGRQLEDAMKKFFGRKKLRKSKSDIVEKTEQNGHGSTPVDIPQSKSTNIVNHIPSSSDDWEAVCSSHGEERIKNFDSELDRHMMQTITDVKYMIKKSKYTALSEVNFQRGCLDAHNDLRQRYGVTPLIWSAELADMAHAWAVKLSDRGRMLYPELPGIGENILLTDANDHTHLPTGAEVVTRWETEVDQFDFDRPRWSPKCQRFSQMVWRDTTELGAARAWNTAKNCVAVVCFYRPSGNSNAPGEFASNVPSRDCSMSPARSLAGQIKRSVTISAPPDHKRDT</sequence>
<dbReference type="EMBL" id="KZ345132">
    <property type="protein sequence ID" value="PIO75544.1"/>
    <property type="molecule type" value="Genomic_DNA"/>
</dbReference>
<evidence type="ECO:0000259" key="3">
    <source>
        <dbReference type="SMART" id="SM00198"/>
    </source>
</evidence>
<dbReference type="PRINTS" id="PR00837">
    <property type="entry name" value="V5TPXLIKE"/>
</dbReference>
<dbReference type="PANTHER" id="PTHR10334">
    <property type="entry name" value="CYSTEINE-RICH SECRETORY PROTEIN-RELATED"/>
    <property type="match status" value="1"/>
</dbReference>
<evidence type="ECO:0000313" key="4">
    <source>
        <dbReference type="EMBL" id="PIO75544.1"/>
    </source>
</evidence>
<feature type="domain" description="SCP" evidence="3">
    <location>
        <begin position="142"/>
        <end position="278"/>
    </location>
</feature>
<evidence type="ECO:0000313" key="5">
    <source>
        <dbReference type="Proteomes" id="UP000230423"/>
    </source>
</evidence>
<gene>
    <name evidence="4" type="ORF">TELCIR_02409</name>
</gene>
<evidence type="ECO:0000256" key="2">
    <source>
        <dbReference type="SAM" id="SignalP"/>
    </source>
</evidence>
<dbReference type="CDD" id="cd05382">
    <property type="entry name" value="CAP_GAPR1-like"/>
    <property type="match status" value="1"/>
</dbReference>
<dbReference type="OrthoDB" id="337038at2759"/>
<dbReference type="SUPFAM" id="SSF55797">
    <property type="entry name" value="PR-1-like"/>
    <property type="match status" value="1"/>
</dbReference>
<feature type="chain" id="PRO_5013580726" evidence="2">
    <location>
        <begin position="21"/>
        <end position="319"/>
    </location>
</feature>
<keyword evidence="2" id="KW-0732">Signal</keyword>
<proteinExistence type="predicted"/>
<dbReference type="AlphaFoldDB" id="A0A2G9UZ88"/>
<accession>A0A2G9UZ88</accession>
<dbReference type="Pfam" id="PF00188">
    <property type="entry name" value="CAP"/>
    <property type="match status" value="1"/>
</dbReference>
<dbReference type="InterPro" id="IPR035940">
    <property type="entry name" value="CAP_sf"/>
</dbReference>
<keyword evidence="5" id="KW-1185">Reference proteome</keyword>
<organism evidence="4 5">
    <name type="scientific">Teladorsagia circumcincta</name>
    <name type="common">Brown stomach worm</name>
    <name type="synonym">Ostertagia circumcincta</name>
    <dbReference type="NCBI Taxonomy" id="45464"/>
    <lineage>
        <taxon>Eukaryota</taxon>
        <taxon>Metazoa</taxon>
        <taxon>Ecdysozoa</taxon>
        <taxon>Nematoda</taxon>
        <taxon>Chromadorea</taxon>
        <taxon>Rhabditida</taxon>
        <taxon>Rhabditina</taxon>
        <taxon>Rhabditomorpha</taxon>
        <taxon>Strongyloidea</taxon>
        <taxon>Trichostrongylidae</taxon>
        <taxon>Teladorsagia</taxon>
    </lineage>
</organism>
<dbReference type="InterPro" id="IPR014044">
    <property type="entry name" value="CAP_dom"/>
</dbReference>
<reference evidence="4 5" key="1">
    <citation type="submission" date="2015-09" db="EMBL/GenBank/DDBJ databases">
        <title>Draft genome of the parasitic nematode Teladorsagia circumcincta isolate WARC Sus (inbred).</title>
        <authorList>
            <person name="Mitreva M."/>
        </authorList>
    </citation>
    <scope>NUCLEOTIDE SEQUENCE [LARGE SCALE GENOMIC DNA]</scope>
    <source>
        <strain evidence="4 5">S</strain>
    </source>
</reference>
<dbReference type="InterPro" id="IPR001283">
    <property type="entry name" value="CRISP-related"/>
</dbReference>
<dbReference type="FunFam" id="3.40.33.10:FF:000010">
    <property type="entry name" value="Predicted protein"/>
    <property type="match status" value="1"/>
</dbReference>
<dbReference type="InterPro" id="IPR002413">
    <property type="entry name" value="V5_allergen-like"/>
</dbReference>
<name>A0A2G9UZ88_TELCI</name>